<gene>
    <name evidence="1" type="ORF">BHU62_08445</name>
</gene>
<dbReference type="AlphaFoldDB" id="A0A1Q4P1W5"/>
<evidence type="ECO:0000313" key="2">
    <source>
        <dbReference type="Proteomes" id="UP000185770"/>
    </source>
</evidence>
<dbReference type="EMBL" id="MJAO01000007">
    <property type="protein sequence ID" value="OKB67076.1"/>
    <property type="molecule type" value="Genomic_DNA"/>
</dbReference>
<dbReference type="PROSITE" id="PS51257">
    <property type="entry name" value="PROKAR_LIPOPROTEIN"/>
    <property type="match status" value="1"/>
</dbReference>
<dbReference type="Proteomes" id="UP000185770">
    <property type="component" value="Unassembled WGS sequence"/>
</dbReference>
<evidence type="ECO:0008006" key="3">
    <source>
        <dbReference type="Google" id="ProtNLM"/>
    </source>
</evidence>
<dbReference type="RefSeq" id="WP_073531532.1">
    <property type="nucleotide sequence ID" value="NZ_MJAO01000007.1"/>
</dbReference>
<protein>
    <recommendedName>
        <fullName evidence="3">Lipoprotein</fullName>
    </recommendedName>
</protein>
<sequence length="119" mass="13104">MKKILLPITLLMLTGCANPELTKKVTAEFTSKKDVKNLSVCIAEKSDMRTFNGMRIETTEKPARDGGVSLALINGGGYIDILDKGMQRQVIYRGEAAETPWGKLTNRKNDVISDINSCL</sequence>
<evidence type="ECO:0000313" key="1">
    <source>
        <dbReference type="EMBL" id="OKB67076.1"/>
    </source>
</evidence>
<reference evidence="1 2" key="1">
    <citation type="submission" date="2016-09" db="EMBL/GenBank/DDBJ databases">
        <title>Serratia marcescens MSU-97 and epiphytic antimycotic-producing bacteria.</title>
        <authorList>
            <person name="Matilla M.A."/>
        </authorList>
    </citation>
    <scope>NUCLEOTIDE SEQUENCE [LARGE SCALE GENOMIC DNA]</scope>
    <source>
        <strain evidence="1 2">MSU-97</strain>
    </source>
</reference>
<comment type="caution">
    <text evidence="1">The sequence shown here is derived from an EMBL/GenBank/DDBJ whole genome shotgun (WGS) entry which is preliminary data.</text>
</comment>
<proteinExistence type="predicted"/>
<accession>A0A1Q4P1W5</accession>
<name>A0A1Q4P1W5_SERMA</name>
<organism evidence="1 2">
    <name type="scientific">Serratia marcescens</name>
    <dbReference type="NCBI Taxonomy" id="615"/>
    <lineage>
        <taxon>Bacteria</taxon>
        <taxon>Pseudomonadati</taxon>
        <taxon>Pseudomonadota</taxon>
        <taxon>Gammaproteobacteria</taxon>
        <taxon>Enterobacterales</taxon>
        <taxon>Yersiniaceae</taxon>
        <taxon>Serratia</taxon>
    </lineage>
</organism>